<sequence>MLIYALVYSFHHSLGIQDSVQVSLCAFAPFMAFPDVFCTMADHVFRLKDTPIGTVLVKFYQIIPYTDEAFTRAKALDFWHATPGSGNSWGMALYQGPISTNHVLTEAVAQLHTRCPACTAVRIEQAS</sequence>
<protein>
    <submittedName>
        <fullName evidence="1">Uncharacterized protein</fullName>
    </submittedName>
</protein>
<comment type="caution">
    <text evidence="1">The sequence shown here is derived from an EMBL/GenBank/DDBJ whole genome shotgun (WGS) entry which is preliminary data.</text>
</comment>
<reference evidence="1 2" key="1">
    <citation type="submission" date="2017-06" db="EMBL/GenBank/DDBJ databases">
        <title>Hymenobacter amundsenii sp. nov. isolated from regoliths in Antarctica.</title>
        <authorList>
            <person name="Sedlacek I."/>
            <person name="Kralova S."/>
            <person name="Pantucek R."/>
            <person name="Svec P."/>
            <person name="Holochova P."/>
            <person name="Stankova E."/>
            <person name="Vrbovska V."/>
            <person name="Busse H.-J."/>
        </authorList>
    </citation>
    <scope>NUCLEOTIDE SEQUENCE [LARGE SCALE GENOMIC DNA]</scope>
    <source>
        <strain evidence="1 2">CCM 8682</strain>
    </source>
</reference>
<dbReference type="AlphaFoldDB" id="A0A246FFY7"/>
<evidence type="ECO:0000313" key="1">
    <source>
        <dbReference type="EMBL" id="OWP61453.1"/>
    </source>
</evidence>
<dbReference type="Proteomes" id="UP000197277">
    <property type="component" value="Unassembled WGS sequence"/>
</dbReference>
<keyword evidence="2" id="KW-1185">Reference proteome</keyword>
<dbReference type="EMBL" id="NIRR01000064">
    <property type="protein sequence ID" value="OWP61453.1"/>
    <property type="molecule type" value="Genomic_DNA"/>
</dbReference>
<proteinExistence type="predicted"/>
<name>A0A246FFY7_9BACT</name>
<organism evidence="1 2">
    <name type="scientific">Hymenobacter amundsenii</name>
    <dbReference type="NCBI Taxonomy" id="2006685"/>
    <lineage>
        <taxon>Bacteria</taxon>
        <taxon>Pseudomonadati</taxon>
        <taxon>Bacteroidota</taxon>
        <taxon>Cytophagia</taxon>
        <taxon>Cytophagales</taxon>
        <taxon>Hymenobacteraceae</taxon>
        <taxon>Hymenobacter</taxon>
    </lineage>
</organism>
<gene>
    <name evidence="1" type="ORF">CDA63_19330</name>
</gene>
<evidence type="ECO:0000313" key="2">
    <source>
        <dbReference type="Proteomes" id="UP000197277"/>
    </source>
</evidence>
<accession>A0A246FFY7</accession>